<accession>A0AB94IXP2</accession>
<sequence>MTRKILLAWFFSALCALALSCAAAFAALAAREADAFIVADAEGTGTSEEQALADARRRAVQQAIGFLSQGLTRTQDGQTEENIVRLSRAFIEKYEVTAKREEKGRHTVSIRAWIRKENLLAGLLQKDPSRSVLDGVSLVTRAATREQQVQEAGDILVDVFRSMPLSNFIRCSTEGTSFQSGSEKLKLGIHFTFDRELFFSQAVPQLVSVLDYVSESSAKDVPFLFPLSGGDPVSITPPVSVDSLPRYRELMDLRDGNFYIDLPDGGGFANIYVLTRNYYFNAYRVAPEAFSRLAESLFRPDRQGMLDGRSLGRTDLKMEFKGGGGAVLFTHTEPLQLHNVLFFMDIAALKKTPWSVRKHGPVDERRHALFVLPAFGTLQGGDYLLIQADEAELELPVPTDVLKAVQKVDSSIVSGSQAP</sequence>
<keyword evidence="1" id="KW-0732">Signal</keyword>
<dbReference type="PROSITE" id="PS51257">
    <property type="entry name" value="PROKAR_LIPOPROTEIN"/>
    <property type="match status" value="1"/>
</dbReference>
<keyword evidence="3" id="KW-1185">Reference proteome</keyword>
<reference evidence="3" key="1">
    <citation type="submission" date="2010-03" db="EMBL/GenBank/DDBJ databases">
        <title>The genome sequence of Synergistetes sp. SGP1.</title>
        <authorList>
            <consortium name="metaHIT consortium -- http://www.metahit.eu/"/>
            <person name="Pajon A."/>
            <person name="Turner K."/>
            <person name="Parkhill J."/>
            <person name="Wade W."/>
            <person name="Vartoukian S."/>
        </authorList>
    </citation>
    <scope>NUCLEOTIDE SEQUENCE [LARGE SCALE GENOMIC DNA]</scope>
    <source>
        <strain evidence="3">SGP1</strain>
    </source>
</reference>
<dbReference type="KEGG" id="sbr:SY1_15420"/>
<dbReference type="EMBL" id="FP929056">
    <property type="protein sequence ID" value="CBL28552.1"/>
    <property type="molecule type" value="Genomic_DNA"/>
</dbReference>
<dbReference type="Proteomes" id="UP000008957">
    <property type="component" value="Chromosome"/>
</dbReference>
<reference evidence="2 3" key="2">
    <citation type="submission" date="2010-03" db="EMBL/GenBank/DDBJ databases">
        <authorList>
            <person name="Pajon A."/>
        </authorList>
    </citation>
    <scope>NUCLEOTIDE SEQUENCE [LARGE SCALE GENOMIC DNA]</scope>
    <source>
        <strain evidence="2 3">SGP1</strain>
    </source>
</reference>
<feature type="signal peptide" evidence="1">
    <location>
        <begin position="1"/>
        <end position="26"/>
    </location>
</feature>
<evidence type="ECO:0000313" key="3">
    <source>
        <dbReference type="Proteomes" id="UP000008957"/>
    </source>
</evidence>
<proteinExistence type="predicted"/>
<organism evidence="2 3">
    <name type="scientific">Fretibacterium fastidiosum</name>
    <dbReference type="NCBI Taxonomy" id="651822"/>
    <lineage>
        <taxon>Bacteria</taxon>
        <taxon>Thermotogati</taxon>
        <taxon>Synergistota</taxon>
        <taxon>Synergistia</taxon>
        <taxon>Synergistales</taxon>
        <taxon>Aminobacteriaceae</taxon>
        <taxon>Fretibacterium</taxon>
    </lineage>
</organism>
<gene>
    <name evidence="2" type="ORF">SY1_15420</name>
</gene>
<name>A0AB94IXP2_9BACT</name>
<protein>
    <submittedName>
        <fullName evidence="2">Uncharacterized protein</fullName>
    </submittedName>
</protein>
<evidence type="ECO:0000256" key="1">
    <source>
        <dbReference type="SAM" id="SignalP"/>
    </source>
</evidence>
<dbReference type="RefSeq" id="WP_015556699.1">
    <property type="nucleotide sequence ID" value="NC_021038.1"/>
</dbReference>
<evidence type="ECO:0000313" key="2">
    <source>
        <dbReference type="EMBL" id="CBL28552.1"/>
    </source>
</evidence>
<feature type="chain" id="PRO_5044507103" evidence="1">
    <location>
        <begin position="27"/>
        <end position="419"/>
    </location>
</feature>
<dbReference type="AlphaFoldDB" id="A0AB94IXP2"/>